<keyword evidence="1" id="KW-0812">Transmembrane</keyword>
<keyword evidence="3" id="KW-1185">Reference proteome</keyword>
<evidence type="ECO:0000313" key="3">
    <source>
        <dbReference type="Proteomes" id="UP001209083"/>
    </source>
</evidence>
<protein>
    <submittedName>
        <fullName evidence="2">Uncharacterized protein</fullName>
    </submittedName>
</protein>
<dbReference type="Proteomes" id="UP001209083">
    <property type="component" value="Chromosome"/>
</dbReference>
<reference evidence="2 3" key="1">
    <citation type="submission" date="2023-05" db="EMBL/GenBank/DDBJ databases">
        <title>Lithophilousrod everest ZFBP1038 complete genpme.</title>
        <authorList>
            <person name="Tian M."/>
        </authorList>
    </citation>
    <scope>NUCLEOTIDE SEQUENCE [LARGE SCALE GENOMIC DNA]</scope>
    <source>
        <strain evidence="2 3">ZFBP1038</strain>
    </source>
</reference>
<organism evidence="2 3">
    <name type="scientific">Saxibacter everestensis</name>
    <dbReference type="NCBI Taxonomy" id="2909229"/>
    <lineage>
        <taxon>Bacteria</taxon>
        <taxon>Bacillati</taxon>
        <taxon>Actinomycetota</taxon>
        <taxon>Actinomycetes</taxon>
        <taxon>Micrococcales</taxon>
        <taxon>Brevibacteriaceae</taxon>
        <taxon>Saxibacter</taxon>
    </lineage>
</organism>
<name>A0ABY8QWB3_9MICO</name>
<feature type="transmembrane region" description="Helical" evidence="1">
    <location>
        <begin position="6"/>
        <end position="28"/>
    </location>
</feature>
<dbReference type="EMBL" id="CP090958">
    <property type="protein sequence ID" value="WGW12706.1"/>
    <property type="molecule type" value="Genomic_DNA"/>
</dbReference>
<dbReference type="RefSeq" id="WP_349639510.1">
    <property type="nucleotide sequence ID" value="NZ_CP090958.1"/>
</dbReference>
<proteinExistence type="predicted"/>
<sequence>MPDSLILAFLVVATVAFLTVCTVVVIAAQGIYRRLDRHANAITQGKHLSSFQGDKDL</sequence>
<evidence type="ECO:0000313" key="2">
    <source>
        <dbReference type="EMBL" id="WGW12706.1"/>
    </source>
</evidence>
<keyword evidence="1" id="KW-1133">Transmembrane helix</keyword>
<evidence type="ECO:0000256" key="1">
    <source>
        <dbReference type="SAM" id="Phobius"/>
    </source>
</evidence>
<gene>
    <name evidence="2" type="ORF">LWF01_02745</name>
</gene>
<keyword evidence="1" id="KW-0472">Membrane</keyword>
<accession>A0ABY8QWB3</accession>